<dbReference type="Pfam" id="PF12973">
    <property type="entry name" value="Cupin_7"/>
    <property type="match status" value="2"/>
</dbReference>
<feature type="domain" description="ChrR-like cupin" evidence="1">
    <location>
        <begin position="118"/>
        <end position="216"/>
    </location>
</feature>
<dbReference type="Gene3D" id="2.60.120.10">
    <property type="entry name" value="Jelly Rolls"/>
    <property type="match status" value="1"/>
</dbReference>
<protein>
    <submittedName>
        <fullName evidence="2">Cupin</fullName>
    </submittedName>
</protein>
<dbReference type="InterPro" id="IPR011051">
    <property type="entry name" value="RmlC_Cupin_sf"/>
</dbReference>
<evidence type="ECO:0000259" key="1">
    <source>
        <dbReference type="Pfam" id="PF12973"/>
    </source>
</evidence>
<dbReference type="InterPro" id="IPR014710">
    <property type="entry name" value="RmlC-like_jellyroll"/>
</dbReference>
<accession>A0A7C3KDG9</accession>
<evidence type="ECO:0000313" key="2">
    <source>
        <dbReference type="EMBL" id="HFM97185.1"/>
    </source>
</evidence>
<comment type="caution">
    <text evidence="2">The sequence shown here is derived from an EMBL/GenBank/DDBJ whole genome shotgun (WGS) entry which is preliminary data.</text>
</comment>
<dbReference type="InterPro" id="IPR025979">
    <property type="entry name" value="ChrR-like_cupin_dom"/>
</dbReference>
<reference evidence="2" key="1">
    <citation type="journal article" date="2020" name="mSystems">
        <title>Genome- and Community-Level Interaction Insights into Carbon Utilization and Element Cycling Functions of Hydrothermarchaeota in Hydrothermal Sediment.</title>
        <authorList>
            <person name="Zhou Z."/>
            <person name="Liu Y."/>
            <person name="Xu W."/>
            <person name="Pan J."/>
            <person name="Luo Z.H."/>
            <person name="Li M."/>
        </authorList>
    </citation>
    <scope>NUCLEOTIDE SEQUENCE [LARGE SCALE GENOMIC DNA]</scope>
    <source>
        <strain evidence="2">SpSt-418</strain>
    </source>
</reference>
<proteinExistence type="predicted"/>
<name>A0A7C3KDG9_9CYAN</name>
<sequence length="229" mass="25302">MKLHADLNQRAVVYSENLAWVDSPMAGVQRRMLERDGEEVARATSIVRYAPGSYFSAHTHGGGEEFLVLDGVFSDETGDYPIGSYVRNPVGSTHTPYSDRGCTILVKLWQMHPDDQTRLAINTPKAEWFPGLVDGLEVLPLHSFGTENVALVRWAPGTQFQRHTHLGGEEIFVLEGVFEDEFGAYPQGAWLRNPPGSGHAPFSQSGCLIYVKVGHLSEGRSPLPNLKQD</sequence>
<dbReference type="EMBL" id="DSRU01000059">
    <property type="protein sequence ID" value="HFM97185.1"/>
    <property type="molecule type" value="Genomic_DNA"/>
</dbReference>
<dbReference type="SUPFAM" id="SSF51182">
    <property type="entry name" value="RmlC-like cupins"/>
    <property type="match status" value="2"/>
</dbReference>
<dbReference type="CDD" id="cd20303">
    <property type="entry name" value="cupin_ChrR_1"/>
    <property type="match status" value="2"/>
</dbReference>
<gene>
    <name evidence="2" type="ORF">ENR64_05325</name>
</gene>
<organism evidence="2">
    <name type="scientific">Oscillatoriales cyanobacterium SpSt-418</name>
    <dbReference type="NCBI Taxonomy" id="2282169"/>
    <lineage>
        <taxon>Bacteria</taxon>
        <taxon>Bacillati</taxon>
        <taxon>Cyanobacteriota</taxon>
        <taxon>Cyanophyceae</taxon>
        <taxon>Oscillatoriophycideae</taxon>
        <taxon>Oscillatoriales</taxon>
    </lineage>
</organism>
<dbReference type="AlphaFoldDB" id="A0A7C3KDG9"/>
<feature type="domain" description="ChrR-like cupin" evidence="1">
    <location>
        <begin position="8"/>
        <end position="111"/>
    </location>
</feature>